<protein>
    <submittedName>
        <fullName evidence="3">Putative transposase</fullName>
    </submittedName>
</protein>
<dbReference type="InterPro" id="IPR002611">
    <property type="entry name" value="IstB_ATP-bd"/>
</dbReference>
<gene>
    <name evidence="2" type="ORF">NK6_2838</name>
    <name evidence="3" type="ORF">NK6_2966</name>
</gene>
<feature type="domain" description="IstB-like ATP-binding" evidence="1">
    <location>
        <begin position="10"/>
        <end position="78"/>
    </location>
</feature>
<name>A0A0E4BMT5_9BRAD</name>
<dbReference type="Pfam" id="PF01695">
    <property type="entry name" value="IstB_IS21"/>
    <property type="match status" value="1"/>
</dbReference>
<dbReference type="EMBL" id="AP014685">
    <property type="protein sequence ID" value="BAR56019.1"/>
    <property type="molecule type" value="Genomic_DNA"/>
</dbReference>
<organism evidence="3 4">
    <name type="scientific">Bradyrhizobium diazoefficiens</name>
    <dbReference type="NCBI Taxonomy" id="1355477"/>
    <lineage>
        <taxon>Bacteria</taxon>
        <taxon>Pseudomonadati</taxon>
        <taxon>Pseudomonadota</taxon>
        <taxon>Alphaproteobacteria</taxon>
        <taxon>Hyphomicrobiales</taxon>
        <taxon>Nitrobacteraceae</taxon>
        <taxon>Bradyrhizobium</taxon>
    </lineage>
</organism>
<dbReference type="EMBL" id="AP014685">
    <property type="protein sequence ID" value="BAR56146.1"/>
    <property type="molecule type" value="Genomic_DNA"/>
</dbReference>
<dbReference type="AlphaFoldDB" id="A0A0E4BMT5"/>
<dbReference type="Proteomes" id="UP000063308">
    <property type="component" value="Chromosome"/>
</dbReference>
<evidence type="ECO:0000313" key="4">
    <source>
        <dbReference type="Proteomes" id="UP000063308"/>
    </source>
</evidence>
<evidence type="ECO:0000313" key="3">
    <source>
        <dbReference type="EMBL" id="BAR56146.1"/>
    </source>
</evidence>
<reference evidence="3 4" key="1">
    <citation type="submission" date="2014-11" db="EMBL/GenBank/DDBJ databases">
        <title>Symbiosis island explosion on the genome of extra-slow-growing strains of soybean bradyrhizobia with massive insertion sequences.</title>
        <authorList>
            <person name="Iida T."/>
            <person name="Minamisawa K."/>
        </authorList>
    </citation>
    <scope>NUCLEOTIDE SEQUENCE [LARGE SCALE GENOMIC DNA]</scope>
    <source>
        <strain evidence="3 4">NK6</strain>
    </source>
</reference>
<evidence type="ECO:0000259" key="1">
    <source>
        <dbReference type="Pfam" id="PF01695"/>
    </source>
</evidence>
<accession>A0A0E4BMT5</accession>
<evidence type="ECO:0000313" key="2">
    <source>
        <dbReference type="EMBL" id="BAR56019.1"/>
    </source>
</evidence>
<dbReference type="GO" id="GO:0005524">
    <property type="term" value="F:ATP binding"/>
    <property type="evidence" value="ECO:0007669"/>
    <property type="project" value="InterPro"/>
</dbReference>
<sequence length="114" mass="12537">MLNHPTHERLIELGLTGMAKAFEEQRRSPDLEALPFEDRIGLLVDREAAERDTRRLTTRLKIAALRQTACVEDVDLRTPRASTAPFSPNSSKVAGSIATRICSSPGQPAWAKVG</sequence>
<proteinExistence type="predicted"/>